<reference evidence="14" key="2">
    <citation type="submission" date="2019-07" db="EMBL/GenBank/DDBJ databases">
        <authorList>
            <person name="Yang Y."/>
            <person name="Bocs S."/>
            <person name="Baudouin L."/>
        </authorList>
    </citation>
    <scope>NUCLEOTIDE SEQUENCE</scope>
    <source>
        <tissue evidence="14">Spear leaf of Hainan Tall coconut</tissue>
    </source>
</reference>
<evidence type="ECO:0000256" key="12">
    <source>
        <dbReference type="SAM" id="MobiDB-lite"/>
    </source>
</evidence>
<dbReference type="EC" id="3.1.3.16" evidence="4"/>
<evidence type="ECO:0000256" key="11">
    <source>
        <dbReference type="ARBA" id="ARBA00048336"/>
    </source>
</evidence>
<accession>A0A8K0IEA4</accession>
<name>A0A8K0IEA4_COCNU</name>
<evidence type="ECO:0000256" key="10">
    <source>
        <dbReference type="ARBA" id="ARBA00047761"/>
    </source>
</evidence>
<dbReference type="SUPFAM" id="SSF81606">
    <property type="entry name" value="PP2C-like"/>
    <property type="match status" value="1"/>
</dbReference>
<keyword evidence="9" id="KW-0464">Manganese</keyword>
<keyword evidence="6" id="KW-0378">Hydrolase</keyword>
<keyword evidence="15" id="KW-1185">Reference proteome</keyword>
<comment type="cofactor">
    <cofactor evidence="1">
        <name>Mn(2+)</name>
        <dbReference type="ChEBI" id="CHEBI:29035"/>
    </cofactor>
</comment>
<dbReference type="GO" id="GO:0046872">
    <property type="term" value="F:metal ion binding"/>
    <property type="evidence" value="ECO:0007669"/>
    <property type="project" value="UniProtKB-KW"/>
</dbReference>
<keyword evidence="8" id="KW-0904">Protein phosphatase</keyword>
<dbReference type="Gene3D" id="3.60.40.10">
    <property type="entry name" value="PPM-type phosphatase domain"/>
    <property type="match status" value="1"/>
</dbReference>
<dbReference type="Pfam" id="PF00481">
    <property type="entry name" value="PP2C"/>
    <property type="match status" value="1"/>
</dbReference>
<gene>
    <name evidence="14" type="ORF">COCNU_07G004120</name>
</gene>
<dbReference type="CDD" id="cd00143">
    <property type="entry name" value="PP2Cc"/>
    <property type="match status" value="1"/>
</dbReference>
<dbReference type="PANTHER" id="PTHR13832:SF301">
    <property type="entry name" value="PROTEIN PHOSPHATASE 2C 29"/>
    <property type="match status" value="1"/>
</dbReference>
<protein>
    <recommendedName>
        <fullName evidence="4">protein-serine/threonine phosphatase</fullName>
        <ecNumber evidence="4">3.1.3.16</ecNumber>
    </recommendedName>
</protein>
<evidence type="ECO:0000256" key="5">
    <source>
        <dbReference type="ARBA" id="ARBA00022723"/>
    </source>
</evidence>
<evidence type="ECO:0000256" key="2">
    <source>
        <dbReference type="ARBA" id="ARBA00001946"/>
    </source>
</evidence>
<dbReference type="InterPro" id="IPR001932">
    <property type="entry name" value="PPM-type_phosphatase-like_dom"/>
</dbReference>
<evidence type="ECO:0000256" key="7">
    <source>
        <dbReference type="ARBA" id="ARBA00022842"/>
    </source>
</evidence>
<comment type="caution">
    <text evidence="14">The sequence shown here is derived from an EMBL/GenBank/DDBJ whole genome shotgun (WGS) entry which is preliminary data.</text>
</comment>
<comment type="similarity">
    <text evidence="3">Belongs to the PP2C family.</text>
</comment>
<evidence type="ECO:0000313" key="15">
    <source>
        <dbReference type="Proteomes" id="UP000797356"/>
    </source>
</evidence>
<keyword evidence="5" id="KW-0479">Metal-binding</keyword>
<evidence type="ECO:0000256" key="3">
    <source>
        <dbReference type="ARBA" id="ARBA00006702"/>
    </source>
</evidence>
<comment type="catalytic activity">
    <reaction evidence="10">
        <text>O-phospho-L-seryl-[protein] + H2O = L-seryl-[protein] + phosphate</text>
        <dbReference type="Rhea" id="RHEA:20629"/>
        <dbReference type="Rhea" id="RHEA-COMP:9863"/>
        <dbReference type="Rhea" id="RHEA-COMP:11604"/>
        <dbReference type="ChEBI" id="CHEBI:15377"/>
        <dbReference type="ChEBI" id="CHEBI:29999"/>
        <dbReference type="ChEBI" id="CHEBI:43474"/>
        <dbReference type="ChEBI" id="CHEBI:83421"/>
        <dbReference type="EC" id="3.1.3.16"/>
    </reaction>
</comment>
<evidence type="ECO:0000259" key="13">
    <source>
        <dbReference type="PROSITE" id="PS51746"/>
    </source>
</evidence>
<evidence type="ECO:0000256" key="6">
    <source>
        <dbReference type="ARBA" id="ARBA00022801"/>
    </source>
</evidence>
<dbReference type="FunFam" id="3.60.40.10:FF:000053">
    <property type="entry name" value="Protein phosphatase 2C 29"/>
    <property type="match status" value="1"/>
</dbReference>
<evidence type="ECO:0000313" key="14">
    <source>
        <dbReference type="EMBL" id="KAG1354300.1"/>
    </source>
</evidence>
<dbReference type="EMBL" id="CM017878">
    <property type="protein sequence ID" value="KAG1354300.1"/>
    <property type="molecule type" value="Genomic_DNA"/>
</dbReference>
<dbReference type="InterPro" id="IPR036457">
    <property type="entry name" value="PPM-type-like_dom_sf"/>
</dbReference>
<dbReference type="SMART" id="SM00332">
    <property type="entry name" value="PP2Cc"/>
    <property type="match status" value="1"/>
</dbReference>
<dbReference type="OrthoDB" id="420076at2759"/>
<evidence type="ECO:0000256" key="1">
    <source>
        <dbReference type="ARBA" id="ARBA00001936"/>
    </source>
</evidence>
<feature type="region of interest" description="Disordered" evidence="12">
    <location>
        <begin position="355"/>
        <end position="376"/>
    </location>
</feature>
<evidence type="ECO:0000256" key="4">
    <source>
        <dbReference type="ARBA" id="ARBA00013081"/>
    </source>
</evidence>
<reference evidence="14" key="1">
    <citation type="journal article" date="2017" name="Gigascience">
        <title>The genome draft of coconut (Cocos nucifera).</title>
        <authorList>
            <person name="Xiao Y."/>
            <person name="Xu P."/>
            <person name="Fan H."/>
            <person name="Baudouin L."/>
            <person name="Xia W."/>
            <person name="Bocs S."/>
            <person name="Xu J."/>
            <person name="Li Q."/>
            <person name="Guo A."/>
            <person name="Zhou L."/>
            <person name="Li J."/>
            <person name="Wu Y."/>
            <person name="Ma Z."/>
            <person name="Armero A."/>
            <person name="Issali A.E."/>
            <person name="Liu N."/>
            <person name="Peng M."/>
            <person name="Yang Y."/>
        </authorList>
    </citation>
    <scope>NUCLEOTIDE SEQUENCE</scope>
    <source>
        <tissue evidence="14">Spear leaf of Hainan Tall coconut</tissue>
    </source>
</reference>
<dbReference type="PROSITE" id="PS51746">
    <property type="entry name" value="PPM_2"/>
    <property type="match status" value="1"/>
</dbReference>
<feature type="compositionally biased region" description="Basic and acidic residues" evidence="12">
    <location>
        <begin position="355"/>
        <end position="368"/>
    </location>
</feature>
<feature type="domain" description="PPM-type phosphatase" evidence="13">
    <location>
        <begin position="210"/>
        <end position="654"/>
    </location>
</feature>
<dbReference type="PANTHER" id="PTHR13832">
    <property type="entry name" value="PROTEIN PHOSPHATASE 2C"/>
    <property type="match status" value="1"/>
</dbReference>
<organism evidence="14 15">
    <name type="scientific">Cocos nucifera</name>
    <name type="common">Coconut palm</name>
    <dbReference type="NCBI Taxonomy" id="13894"/>
    <lineage>
        <taxon>Eukaryota</taxon>
        <taxon>Viridiplantae</taxon>
        <taxon>Streptophyta</taxon>
        <taxon>Embryophyta</taxon>
        <taxon>Tracheophyta</taxon>
        <taxon>Spermatophyta</taxon>
        <taxon>Magnoliopsida</taxon>
        <taxon>Liliopsida</taxon>
        <taxon>Arecaceae</taxon>
        <taxon>Arecoideae</taxon>
        <taxon>Cocoseae</taxon>
        <taxon>Attaleinae</taxon>
        <taxon>Cocos</taxon>
    </lineage>
</organism>
<dbReference type="AlphaFoldDB" id="A0A8K0IEA4"/>
<dbReference type="InterPro" id="IPR015655">
    <property type="entry name" value="PP2C"/>
</dbReference>
<evidence type="ECO:0000256" key="9">
    <source>
        <dbReference type="ARBA" id="ARBA00023211"/>
    </source>
</evidence>
<proteinExistence type="inferred from homology"/>
<comment type="cofactor">
    <cofactor evidence="2">
        <name>Mg(2+)</name>
        <dbReference type="ChEBI" id="CHEBI:18420"/>
    </cofactor>
</comment>
<dbReference type="GO" id="GO:0004722">
    <property type="term" value="F:protein serine/threonine phosphatase activity"/>
    <property type="evidence" value="ECO:0007669"/>
    <property type="project" value="UniProtKB-EC"/>
</dbReference>
<keyword evidence="7" id="KW-0460">Magnesium</keyword>
<evidence type="ECO:0000256" key="8">
    <source>
        <dbReference type="ARBA" id="ARBA00022912"/>
    </source>
</evidence>
<dbReference type="Proteomes" id="UP000797356">
    <property type="component" value="Chromosome 7"/>
</dbReference>
<comment type="catalytic activity">
    <reaction evidence="11">
        <text>O-phospho-L-threonyl-[protein] + H2O = L-threonyl-[protein] + phosphate</text>
        <dbReference type="Rhea" id="RHEA:47004"/>
        <dbReference type="Rhea" id="RHEA-COMP:11060"/>
        <dbReference type="Rhea" id="RHEA-COMP:11605"/>
        <dbReference type="ChEBI" id="CHEBI:15377"/>
        <dbReference type="ChEBI" id="CHEBI:30013"/>
        <dbReference type="ChEBI" id="CHEBI:43474"/>
        <dbReference type="ChEBI" id="CHEBI:61977"/>
        <dbReference type="EC" id="3.1.3.16"/>
    </reaction>
</comment>
<sequence length="666" mass="73356">MGSGASRLIRVPCLRPAGAGEERPPEFSGPLDEALGHSFCYVRSATPAHSRSSSASSSAAAAGAASAETAFKTISGASVSANSSAPLPVYDGPAAVAARSKAAGFQSSGSFSAIPLQLSGGGGGPASGPLDRGFFLSGPIERRALSGPLDAVPFSGPLVKKKSRGISRRLWKPSLFRRSLSEKNRRPWVVPLRSFTARRSEPSDAPPPAATAGGDVQWAHGKAGEDRVHVVVSEEHRWLFIGIYDGFNGPEAPEFLVGNLYRSVFDELRGLFWEEVEEEAVSEEGTDRKVSSHEDSKAGRRLWELLAEGDGELDFSGSGRFAFSLSKLRDGFGSWRREGRRLWFPRWRYESEEKPKATRERDVTESGSRRRRKAGPVADHDSVLRALSRALEVTELAFLELTDRAVDCNPELALMGSCLLVFLMRDDDVYVMNVGDSRAIVAQYRPQETEGTRDQGIATGQDKVVEGNEMDVEIETLGREAAELVALQISTDHSTSIEEEVLRIKKEHPEDNHCIVNDRVKGRLKVTRAFGAGYLKQPKWNDGLLEMFRNEFIGNEPYITCTPSLCHHKLGSSDQFLVLSSDGLYQYLSNEEVVLHVENFMERFPDGDPAQSLIEELLFRAAKKAGMDFYELLDIPQGDRRKYHDDVTVMVISLEGRIWKSSGKYL</sequence>